<accession>A0A1M7DIP2</accession>
<dbReference type="Proteomes" id="UP000184364">
    <property type="component" value="Unassembled WGS sequence"/>
</dbReference>
<keyword evidence="3" id="KW-1185">Reference proteome</keyword>
<evidence type="ECO:0000313" key="3">
    <source>
        <dbReference type="Proteomes" id="UP000184364"/>
    </source>
</evidence>
<sequence length="95" mass="11620">MEIKLEQNSLPQDGQYVQFQIAIEEIRGKWRKGYYVADQEALYELDTKRVFDLWVDVVRWIHIDEKPLVNWRNLSQEELEKMDELREQYSKDKTN</sequence>
<dbReference type="EMBL" id="FRAV01000025">
    <property type="protein sequence ID" value="SHL79396.1"/>
    <property type="molecule type" value="Genomic_DNA"/>
</dbReference>
<name>A0A1M7DIP2_9FLAO</name>
<dbReference type="RefSeq" id="WP_073294342.1">
    <property type="nucleotide sequence ID" value="NZ_FRAV01000025.1"/>
</dbReference>
<dbReference type="OrthoDB" id="1495627at2"/>
<evidence type="ECO:0000256" key="1">
    <source>
        <dbReference type="SAM" id="Coils"/>
    </source>
</evidence>
<organism evidence="2 3">
    <name type="scientific">Chryseobacterium polytrichastri</name>
    <dbReference type="NCBI Taxonomy" id="1302687"/>
    <lineage>
        <taxon>Bacteria</taxon>
        <taxon>Pseudomonadati</taxon>
        <taxon>Bacteroidota</taxon>
        <taxon>Flavobacteriia</taxon>
        <taxon>Flavobacteriales</taxon>
        <taxon>Weeksellaceae</taxon>
        <taxon>Chryseobacterium group</taxon>
        <taxon>Chryseobacterium</taxon>
    </lineage>
</organism>
<protein>
    <submittedName>
        <fullName evidence="2">Uncharacterized protein</fullName>
    </submittedName>
</protein>
<gene>
    <name evidence="2" type="ORF">SAMN05444267_102512</name>
</gene>
<feature type="coiled-coil region" evidence="1">
    <location>
        <begin position="68"/>
        <end position="95"/>
    </location>
</feature>
<keyword evidence="1" id="KW-0175">Coiled coil</keyword>
<proteinExistence type="predicted"/>
<evidence type="ECO:0000313" key="2">
    <source>
        <dbReference type="EMBL" id="SHL79396.1"/>
    </source>
</evidence>
<dbReference type="AlphaFoldDB" id="A0A1M7DIP2"/>
<reference evidence="3" key="1">
    <citation type="submission" date="2016-11" db="EMBL/GenBank/DDBJ databases">
        <authorList>
            <person name="Varghese N."/>
            <person name="Submissions S."/>
        </authorList>
    </citation>
    <scope>NUCLEOTIDE SEQUENCE [LARGE SCALE GENOMIC DNA]</scope>
    <source>
        <strain evidence="3">DSM 26899</strain>
    </source>
</reference>